<protein>
    <submittedName>
        <fullName evidence="1">RebA</fullName>
    </submittedName>
</protein>
<reference evidence="1" key="1">
    <citation type="journal article" date="2005" name="J. Mol. Evol.">
        <title>Sequence, transcription activity, and evolutionary origin of the R-body coding plasmid pKAP298 from the intracellular parasitic bacterium Caedibacter taeniospiralis.</title>
        <authorList>
            <person name="Jeblick J."/>
            <person name="Kusch J."/>
        </authorList>
    </citation>
    <scope>NUCLEOTIDE SEQUENCE</scope>
    <source>
        <plasmid evidence="1">pKAP298</plasmid>
    </source>
</reference>
<accession>Q6TFI1</accession>
<dbReference type="AlphaFoldDB" id="Q6TFI1"/>
<sequence length="114" mass="11609">MATTTSTADVGNTTDIVNSQITDSVTQTNTMVLGSTPAQIMTNLMQMSAQANGLAMQNAVVGQKQTNMLSDAATTQGLSIMYTLSAASDGQAVSTVDNSTDMAGLIDALGVDKA</sequence>
<name>Q6TFI1_CAETA</name>
<evidence type="ECO:0000313" key="1">
    <source>
        <dbReference type="EMBL" id="AAR87077.1"/>
    </source>
</evidence>
<keyword evidence="1" id="KW-0614">Plasmid</keyword>
<dbReference type="OrthoDB" id="5880103at2"/>
<dbReference type="RefSeq" id="WP_011178428.1">
    <property type="nucleotide sequence ID" value="NC_005915.1"/>
</dbReference>
<geneLocation type="plasmid" evidence="1">
    <name>pKAP298</name>
</geneLocation>
<organism evidence="1">
    <name type="scientific">Caedibacter taeniospiralis</name>
    <dbReference type="NCBI Taxonomy" id="28907"/>
    <lineage>
        <taxon>Bacteria</taxon>
        <taxon>Pseudomonadati</taxon>
        <taxon>Pseudomonadota</taxon>
        <taxon>Gammaproteobacteria</taxon>
        <taxon>Thiotrichales</taxon>
        <taxon>Fastidiosibacteraceae</taxon>
        <taxon>Caedibacter</taxon>
    </lineage>
</organism>
<dbReference type="EMBL" id="AY422720">
    <property type="protein sequence ID" value="AAR87077.1"/>
    <property type="molecule type" value="Genomic_DNA"/>
</dbReference>
<dbReference type="Pfam" id="PF11747">
    <property type="entry name" value="RebB"/>
    <property type="match status" value="1"/>
</dbReference>
<proteinExistence type="predicted"/>
<dbReference type="InterPro" id="IPR021070">
    <property type="entry name" value="Killing_trait_RebB"/>
</dbReference>